<dbReference type="STRING" id="151549.A0A4C1YF72"/>
<feature type="compositionally biased region" description="Basic and acidic residues" evidence="1">
    <location>
        <begin position="484"/>
        <end position="496"/>
    </location>
</feature>
<protein>
    <submittedName>
        <fullName evidence="3">Lariat debranching enzyme</fullName>
    </submittedName>
</protein>
<dbReference type="OrthoDB" id="407609at2759"/>
<keyword evidence="4" id="KW-1185">Reference proteome</keyword>
<evidence type="ECO:0000259" key="2">
    <source>
        <dbReference type="SMART" id="SM01124"/>
    </source>
</evidence>
<comment type="caution">
    <text evidence="3">The sequence shown here is derived from an EMBL/GenBank/DDBJ whole genome shotgun (WGS) entry which is preliminary data.</text>
</comment>
<gene>
    <name evidence="3" type="primary">DBR1</name>
    <name evidence="3" type="ORF">EVAR_87848_1</name>
</gene>
<dbReference type="Pfam" id="PF05011">
    <property type="entry name" value="DBR1"/>
    <property type="match status" value="1"/>
</dbReference>
<dbReference type="SMART" id="SM01124">
    <property type="entry name" value="DBR1"/>
    <property type="match status" value="1"/>
</dbReference>
<dbReference type="InterPro" id="IPR029052">
    <property type="entry name" value="Metallo-depent_PP-like"/>
</dbReference>
<name>A0A4C1YF72_EUMVA</name>
<organism evidence="3 4">
    <name type="scientific">Eumeta variegata</name>
    <name type="common">Bagworm moth</name>
    <name type="synonym">Eumeta japonica</name>
    <dbReference type="NCBI Taxonomy" id="151549"/>
    <lineage>
        <taxon>Eukaryota</taxon>
        <taxon>Metazoa</taxon>
        <taxon>Ecdysozoa</taxon>
        <taxon>Arthropoda</taxon>
        <taxon>Hexapoda</taxon>
        <taxon>Insecta</taxon>
        <taxon>Pterygota</taxon>
        <taxon>Neoptera</taxon>
        <taxon>Endopterygota</taxon>
        <taxon>Lepidoptera</taxon>
        <taxon>Glossata</taxon>
        <taxon>Ditrysia</taxon>
        <taxon>Tineoidea</taxon>
        <taxon>Psychidae</taxon>
        <taxon>Oiketicinae</taxon>
        <taxon>Eumeta</taxon>
    </lineage>
</organism>
<dbReference type="InterPro" id="IPR007708">
    <property type="entry name" value="DBR1_C"/>
</dbReference>
<evidence type="ECO:0000313" key="4">
    <source>
        <dbReference type="Proteomes" id="UP000299102"/>
    </source>
</evidence>
<feature type="region of interest" description="Disordered" evidence="1">
    <location>
        <begin position="471"/>
        <end position="503"/>
    </location>
</feature>
<sequence length="517" mass="57681">MQSFTFDMPTRMLYAVVDCRLGAAVQGAGPDLPYGFLGFSPGPRGFKGPPAKSSQTKIDGMRKNRYYSGEKKAPILTIFIGGNHEASNYLQELPYGGWVAPKIYYLGRAGVIHFGNIRIGGVSGIFKGRDYLQGLWESPPYNQSSLRSVYHIRAFDIFRLKQIKEKIHIMLSHDWPSGITGYGDTENLLKRKPFLREDIESNQLGSPPAMELLNLLKPDYWFAAHLHCQYAAIVTHDNAEEDNEQTETKFLALDKCLPRRRHLQILDLEDNGGDKSLKYDAEWLAILRNTNHLLTVKNVDCHMPGPGGNERYNFTPTEEEKLTVMELIQDMTIKEDNFIKTAPAYTPGSPQGVPSQPIANPQTMKLCEKLGIDDPLQVVIARSGRIMNQPNANDFVSTSIKTSTPVKNTRLSLPAPITPIVSMNNTTANDTSFISDGSTIIFSDNGNTSECLTPTSGSTKKTFKRRNQALYTPSTCEEESTETSIDHVNDDLETPKSSKVPYKRNEQVYATNISDLS</sequence>
<dbReference type="AlphaFoldDB" id="A0A4C1YF72"/>
<dbReference type="GO" id="GO:0008419">
    <property type="term" value="F:RNA lariat debranching enzyme activity"/>
    <property type="evidence" value="ECO:0007669"/>
    <property type="project" value="TreeGrafter"/>
</dbReference>
<evidence type="ECO:0000256" key="1">
    <source>
        <dbReference type="SAM" id="MobiDB-lite"/>
    </source>
</evidence>
<reference evidence="3 4" key="1">
    <citation type="journal article" date="2019" name="Commun. Biol.">
        <title>The bagworm genome reveals a unique fibroin gene that provides high tensile strength.</title>
        <authorList>
            <person name="Kono N."/>
            <person name="Nakamura H."/>
            <person name="Ohtoshi R."/>
            <person name="Tomita M."/>
            <person name="Numata K."/>
            <person name="Arakawa K."/>
        </authorList>
    </citation>
    <scope>NUCLEOTIDE SEQUENCE [LARGE SCALE GENOMIC DNA]</scope>
</reference>
<proteinExistence type="predicted"/>
<dbReference type="PANTHER" id="PTHR12849:SF0">
    <property type="entry name" value="LARIAT DEBRANCHING ENZYME"/>
    <property type="match status" value="1"/>
</dbReference>
<dbReference type="PANTHER" id="PTHR12849">
    <property type="entry name" value="RNA LARIAT DEBRANCHING ENZYME"/>
    <property type="match status" value="1"/>
</dbReference>
<dbReference type="GO" id="GO:0005634">
    <property type="term" value="C:nucleus"/>
    <property type="evidence" value="ECO:0007669"/>
    <property type="project" value="TreeGrafter"/>
</dbReference>
<dbReference type="EMBL" id="BGZK01001194">
    <property type="protein sequence ID" value="GBP73983.1"/>
    <property type="molecule type" value="Genomic_DNA"/>
</dbReference>
<dbReference type="SUPFAM" id="SSF56300">
    <property type="entry name" value="Metallo-dependent phosphatases"/>
    <property type="match status" value="1"/>
</dbReference>
<feature type="domain" description="Lariat debranching enzyme C-terminal" evidence="2">
    <location>
        <begin position="234"/>
        <end position="376"/>
    </location>
</feature>
<accession>A0A4C1YF72</accession>
<dbReference type="Proteomes" id="UP000299102">
    <property type="component" value="Unassembled WGS sequence"/>
</dbReference>
<evidence type="ECO:0000313" key="3">
    <source>
        <dbReference type="EMBL" id="GBP73983.1"/>
    </source>
</evidence>
<dbReference type="GO" id="GO:0000398">
    <property type="term" value="P:mRNA splicing, via spliceosome"/>
    <property type="evidence" value="ECO:0007669"/>
    <property type="project" value="TreeGrafter"/>
</dbReference>